<protein>
    <submittedName>
        <fullName evidence="4">Nucleoside hydrolase</fullName>
    </submittedName>
</protein>
<reference evidence="4 5" key="1">
    <citation type="submission" date="2017-11" db="EMBL/GenBank/DDBJ databases">
        <title>Comparitive Functional Genomics of Dry Heat Resistant strains isolated from the Viking Spacecraft.</title>
        <authorList>
            <person name="Seuylemezian A."/>
            <person name="Cooper K."/>
            <person name="Vaishampayan P."/>
        </authorList>
    </citation>
    <scope>NUCLEOTIDE SEQUENCE [LARGE SCALE GENOMIC DNA]</scope>
    <source>
        <strain evidence="4 5">V32-6</strain>
    </source>
</reference>
<accession>A0A2N5HVW6</accession>
<dbReference type="Gene3D" id="3.90.245.10">
    <property type="entry name" value="Ribonucleoside hydrolase-like"/>
    <property type="match status" value="1"/>
</dbReference>
<feature type="domain" description="Inosine/uridine-preferring nucleoside hydrolase" evidence="3">
    <location>
        <begin position="25"/>
        <end position="264"/>
    </location>
</feature>
<gene>
    <name evidence="4" type="ORF">CVD27_02175</name>
</gene>
<dbReference type="InterPro" id="IPR036452">
    <property type="entry name" value="Ribo_hydro-like"/>
</dbReference>
<dbReference type="GO" id="GO:0006152">
    <property type="term" value="P:purine nucleoside catabolic process"/>
    <property type="evidence" value="ECO:0007669"/>
    <property type="project" value="TreeGrafter"/>
</dbReference>
<sequence length="306" mass="34917">MKFPQINADKLVKRLQKPNKKIRMVLDTDTFNEIDDQFAIVYALQSKDKLDVEAIYAAPFDNELSTGPEDGMEKSYDEILRILDRLNISSKNFVFKGSRAFLTDVNQPYRTEAALDLVERAMKSDKDDPLYVVSIGAITNIASALLIEPSIIEKIVVVWLGGHAFHWPDTKEFNLRQDILSSKVIFDSGVPLVQIPCMGVASHLLTTLPEMEQYVSGHGKIGDFLVDRFKNCHNDHFGYSRVIWDISTIAYLVLDDAVTTELVHSPILTDQYTWSFDSSRHFMRYASFINRDAVFKDLFMKLALHK</sequence>
<name>A0A2N5HVW6_9BACI</name>
<dbReference type="PANTHER" id="PTHR12304:SF4">
    <property type="entry name" value="URIDINE NUCLEOSIDASE"/>
    <property type="match status" value="1"/>
</dbReference>
<evidence type="ECO:0000313" key="5">
    <source>
        <dbReference type="Proteomes" id="UP000234950"/>
    </source>
</evidence>
<evidence type="ECO:0000256" key="1">
    <source>
        <dbReference type="ARBA" id="ARBA00022801"/>
    </source>
</evidence>
<dbReference type="InterPro" id="IPR001910">
    <property type="entry name" value="Inosine/uridine_hydrolase_dom"/>
</dbReference>
<dbReference type="Pfam" id="PF01156">
    <property type="entry name" value="IU_nuc_hydro"/>
    <property type="match status" value="1"/>
</dbReference>
<dbReference type="AlphaFoldDB" id="A0A2N5HVW6"/>
<organism evidence="4 5">
    <name type="scientific">Neobacillus cucumis</name>
    <dbReference type="NCBI Taxonomy" id="1740721"/>
    <lineage>
        <taxon>Bacteria</taxon>
        <taxon>Bacillati</taxon>
        <taxon>Bacillota</taxon>
        <taxon>Bacilli</taxon>
        <taxon>Bacillales</taxon>
        <taxon>Bacillaceae</taxon>
        <taxon>Neobacillus</taxon>
    </lineage>
</organism>
<dbReference type="EMBL" id="PGVE01000012">
    <property type="protein sequence ID" value="PLS09664.1"/>
    <property type="molecule type" value="Genomic_DNA"/>
</dbReference>
<evidence type="ECO:0000256" key="2">
    <source>
        <dbReference type="ARBA" id="ARBA00023295"/>
    </source>
</evidence>
<proteinExistence type="predicted"/>
<dbReference type="Proteomes" id="UP000234950">
    <property type="component" value="Unassembled WGS sequence"/>
</dbReference>
<dbReference type="OrthoDB" id="2530052at2"/>
<evidence type="ECO:0000259" key="3">
    <source>
        <dbReference type="Pfam" id="PF01156"/>
    </source>
</evidence>
<dbReference type="GO" id="GO:0008477">
    <property type="term" value="F:purine nucleosidase activity"/>
    <property type="evidence" value="ECO:0007669"/>
    <property type="project" value="TreeGrafter"/>
</dbReference>
<dbReference type="PANTHER" id="PTHR12304">
    <property type="entry name" value="INOSINE-URIDINE PREFERRING NUCLEOSIDE HYDROLASE"/>
    <property type="match status" value="1"/>
</dbReference>
<dbReference type="SUPFAM" id="SSF53590">
    <property type="entry name" value="Nucleoside hydrolase"/>
    <property type="match status" value="1"/>
</dbReference>
<keyword evidence="2" id="KW-0326">Glycosidase</keyword>
<evidence type="ECO:0000313" key="4">
    <source>
        <dbReference type="EMBL" id="PLS09664.1"/>
    </source>
</evidence>
<dbReference type="GO" id="GO:0005829">
    <property type="term" value="C:cytosol"/>
    <property type="evidence" value="ECO:0007669"/>
    <property type="project" value="TreeGrafter"/>
</dbReference>
<dbReference type="InterPro" id="IPR023186">
    <property type="entry name" value="IUNH"/>
</dbReference>
<comment type="caution">
    <text evidence="4">The sequence shown here is derived from an EMBL/GenBank/DDBJ whole genome shotgun (WGS) entry which is preliminary data.</text>
</comment>
<keyword evidence="5" id="KW-1185">Reference proteome</keyword>
<dbReference type="RefSeq" id="WP_101646246.1">
    <property type="nucleotide sequence ID" value="NZ_PGVE01000012.1"/>
</dbReference>
<keyword evidence="1 4" id="KW-0378">Hydrolase</keyword>